<proteinExistence type="predicted"/>
<organism evidence="2">
    <name type="scientific">marine metagenome</name>
    <dbReference type="NCBI Taxonomy" id="408172"/>
    <lineage>
        <taxon>unclassified sequences</taxon>
        <taxon>metagenomes</taxon>
        <taxon>ecological metagenomes</taxon>
    </lineage>
</organism>
<evidence type="ECO:0000256" key="1">
    <source>
        <dbReference type="SAM" id="Phobius"/>
    </source>
</evidence>
<keyword evidence="1" id="KW-0812">Transmembrane</keyword>
<protein>
    <submittedName>
        <fullName evidence="2">Uncharacterized protein</fullName>
    </submittedName>
</protein>
<name>A0A381R5B8_9ZZZZ</name>
<gene>
    <name evidence="2" type="ORF">METZ01_LOCUS37597</name>
</gene>
<evidence type="ECO:0000313" key="2">
    <source>
        <dbReference type="EMBL" id="SUZ84743.1"/>
    </source>
</evidence>
<feature type="transmembrane region" description="Helical" evidence="1">
    <location>
        <begin position="35"/>
        <end position="53"/>
    </location>
</feature>
<dbReference type="AlphaFoldDB" id="A0A381R5B8"/>
<reference evidence="2" key="1">
    <citation type="submission" date="2018-05" db="EMBL/GenBank/DDBJ databases">
        <authorList>
            <person name="Lanie J.A."/>
            <person name="Ng W.-L."/>
            <person name="Kazmierczak K.M."/>
            <person name="Andrzejewski T.M."/>
            <person name="Davidsen T.M."/>
            <person name="Wayne K.J."/>
            <person name="Tettelin H."/>
            <person name="Glass J.I."/>
            <person name="Rusch D."/>
            <person name="Podicherti R."/>
            <person name="Tsui H.-C.T."/>
            <person name="Winkler M.E."/>
        </authorList>
    </citation>
    <scope>NUCLEOTIDE SEQUENCE</scope>
</reference>
<keyword evidence="1" id="KW-1133">Transmembrane helix</keyword>
<keyword evidence="1" id="KW-0472">Membrane</keyword>
<accession>A0A381R5B8</accession>
<dbReference type="EMBL" id="UINC01001605">
    <property type="protein sequence ID" value="SUZ84743.1"/>
    <property type="molecule type" value="Genomic_DNA"/>
</dbReference>
<sequence length="56" mass="5954">MKGSDYCAIHLTQDPAAPSVREAIEDLESRLSQTAKTALGFAIVAGIIVRALIKRG</sequence>